<name>A0A941INY4_9ACTN</name>
<dbReference type="EMBL" id="JAGSOH010000253">
    <property type="protein sequence ID" value="MBR7831448.1"/>
    <property type="molecule type" value="Genomic_DNA"/>
</dbReference>
<gene>
    <name evidence="1" type="ORF">KDK95_34435</name>
</gene>
<dbReference type="Proteomes" id="UP000676325">
    <property type="component" value="Unassembled WGS sequence"/>
</dbReference>
<evidence type="ECO:0000313" key="1">
    <source>
        <dbReference type="EMBL" id="MBR7831448.1"/>
    </source>
</evidence>
<dbReference type="AlphaFoldDB" id="A0A941INY4"/>
<protein>
    <submittedName>
        <fullName evidence="1">Uncharacterized protein</fullName>
    </submittedName>
</protein>
<organism evidence="1 2">
    <name type="scientific">Actinospica acidithermotolerans</name>
    <dbReference type="NCBI Taxonomy" id="2828514"/>
    <lineage>
        <taxon>Bacteria</taxon>
        <taxon>Bacillati</taxon>
        <taxon>Actinomycetota</taxon>
        <taxon>Actinomycetes</taxon>
        <taxon>Catenulisporales</taxon>
        <taxon>Actinospicaceae</taxon>
        <taxon>Actinospica</taxon>
    </lineage>
</organism>
<keyword evidence="2" id="KW-1185">Reference proteome</keyword>
<accession>A0A941INY4</accession>
<comment type="caution">
    <text evidence="1">The sequence shown here is derived from an EMBL/GenBank/DDBJ whole genome shotgun (WGS) entry which is preliminary data.</text>
</comment>
<sequence length="203" mass="22972">MTSTQGTHPTVAVEVGDRRAEIDELLAPVIEAIWRCGLETFTCCQDLGESNESWIETLPHMSRYVDSRRGWMLIDFPIDSGLAFLAAVANAGPRDAFYVRMTHWAAPDAWDVKIKPVDVATRHPHLESLFQLRLLQVSFPGYDLPELLRRTARARRRPLRCPRTSRLDHPRPSVSAPYISRLSTAGQVRPRRHNEGHVCCPAP</sequence>
<evidence type="ECO:0000313" key="2">
    <source>
        <dbReference type="Proteomes" id="UP000676325"/>
    </source>
</evidence>
<proteinExistence type="predicted"/>
<reference evidence="1" key="1">
    <citation type="submission" date="2021-04" db="EMBL/GenBank/DDBJ databases">
        <title>Genome based classification of Actinospica acidithermotolerans sp. nov., an actinobacterium isolated from an Indonesian hot spring.</title>
        <authorList>
            <person name="Kusuma A.B."/>
            <person name="Putra K.E."/>
            <person name="Nafisah S."/>
            <person name="Loh J."/>
            <person name="Nouioui I."/>
            <person name="Goodfellow M."/>
        </authorList>
    </citation>
    <scope>NUCLEOTIDE SEQUENCE</scope>
    <source>
        <strain evidence="1">MGRD01-02</strain>
    </source>
</reference>
<dbReference type="RefSeq" id="WP_212522555.1">
    <property type="nucleotide sequence ID" value="NZ_JAGSOH010000253.1"/>
</dbReference>